<comment type="caution">
    <text evidence="1">The sequence shown here is derived from an EMBL/GenBank/DDBJ whole genome shotgun (WGS) entry which is preliminary data.</text>
</comment>
<reference evidence="1 2" key="1">
    <citation type="submission" date="2019-09" db="EMBL/GenBank/DDBJ databases">
        <title>Draft genome sequence of Bacillus sp. JC-7.</title>
        <authorList>
            <person name="Tanaka N."/>
            <person name="Shiwa Y."/>
            <person name="Fujita N."/>
            <person name="Tanasupawat S."/>
        </authorList>
    </citation>
    <scope>NUCLEOTIDE SEQUENCE [LARGE SCALE GENOMIC DNA]</scope>
    <source>
        <strain evidence="1 2">JC-7</strain>
    </source>
</reference>
<name>A0A5J4JET3_9BACI</name>
<evidence type="ECO:0000313" key="1">
    <source>
        <dbReference type="EMBL" id="GER68960.1"/>
    </source>
</evidence>
<dbReference type="AlphaFoldDB" id="A0A5J4JET3"/>
<evidence type="ECO:0000313" key="2">
    <source>
        <dbReference type="Proteomes" id="UP000391919"/>
    </source>
</evidence>
<proteinExistence type="predicted"/>
<protein>
    <submittedName>
        <fullName evidence="1">Uncharacterized protein</fullName>
    </submittedName>
</protein>
<organism evidence="1 2">
    <name type="scientific">Weizmannia acidilactici</name>
    <dbReference type="NCBI Taxonomy" id="2607726"/>
    <lineage>
        <taxon>Bacteria</taxon>
        <taxon>Bacillati</taxon>
        <taxon>Bacillota</taxon>
        <taxon>Bacilli</taxon>
        <taxon>Bacillales</taxon>
        <taxon>Bacillaceae</taxon>
        <taxon>Heyndrickxia</taxon>
    </lineage>
</organism>
<dbReference type="Proteomes" id="UP000391919">
    <property type="component" value="Unassembled WGS sequence"/>
</dbReference>
<sequence>MVKEEETLLFIIELGRLLDDYRKCPYESVKKSIYEDILLIGCVIHPDHDEIPLGRSEE</sequence>
<keyword evidence="2" id="KW-1185">Reference proteome</keyword>
<dbReference type="RefSeq" id="WP_172967425.1">
    <property type="nucleotide sequence ID" value="NZ_BKZQ01000003.1"/>
</dbReference>
<gene>
    <name evidence="1" type="ORF">BpJC7_02630</name>
</gene>
<dbReference type="EMBL" id="BKZQ01000003">
    <property type="protein sequence ID" value="GER68960.1"/>
    <property type="molecule type" value="Genomic_DNA"/>
</dbReference>
<accession>A0A5J4JET3</accession>